<evidence type="ECO:0000256" key="5">
    <source>
        <dbReference type="ARBA" id="ARBA00022679"/>
    </source>
</evidence>
<dbReference type="PANTHER" id="PTHR44998:SF1">
    <property type="entry name" value="UDP-N-ACETYLGLUCOSAMINE--PEPTIDE N-ACETYLGLUCOSAMINYLTRANSFERASE 110 KDA SUBUNIT"/>
    <property type="match status" value="1"/>
</dbReference>
<dbReference type="Gene3D" id="3.40.50.2000">
    <property type="entry name" value="Glycogen Phosphorylase B"/>
    <property type="match status" value="1"/>
</dbReference>
<dbReference type="SMART" id="SM00028">
    <property type="entry name" value="TPR"/>
    <property type="match status" value="9"/>
</dbReference>
<proteinExistence type="inferred from homology"/>
<evidence type="ECO:0000256" key="8">
    <source>
        <dbReference type="PROSITE-ProRule" id="PRU00339"/>
    </source>
</evidence>
<keyword evidence="7 8" id="KW-0802">TPR repeat</keyword>
<evidence type="ECO:0000256" key="6">
    <source>
        <dbReference type="ARBA" id="ARBA00022737"/>
    </source>
</evidence>
<keyword evidence="4" id="KW-0328">Glycosyltransferase</keyword>
<evidence type="ECO:0000313" key="11">
    <source>
        <dbReference type="Proteomes" id="UP000094622"/>
    </source>
</evidence>
<dbReference type="Pfam" id="PF13844">
    <property type="entry name" value="Glyco_transf_41"/>
    <property type="match status" value="2"/>
</dbReference>
<dbReference type="EMBL" id="MCRJ01000060">
    <property type="protein sequence ID" value="ODN70142.1"/>
    <property type="molecule type" value="Genomic_DNA"/>
</dbReference>
<reference evidence="10 11" key="1">
    <citation type="submission" date="2016-07" db="EMBL/GenBank/DDBJ databases">
        <title>Draft Genome Sequence of Methylobrevis pamukkalensis PK2.</title>
        <authorList>
            <person name="Vasilenko O.V."/>
            <person name="Doronina N.V."/>
            <person name="Shmareva M.N."/>
            <person name="Tarlachkov S.V."/>
            <person name="Mustakhimov I."/>
            <person name="Trotsenko Y.A."/>
        </authorList>
    </citation>
    <scope>NUCLEOTIDE SEQUENCE [LARGE SCALE GENOMIC DNA]</scope>
    <source>
        <strain evidence="10 11">PK2</strain>
    </source>
</reference>
<dbReference type="Gene3D" id="3.40.50.11380">
    <property type="match status" value="1"/>
</dbReference>
<sequence length="847" mass="91779">MTDPDTTAGRKARLAAAVARHKAGDTDAAIDVYRTLLDETPDDPNLRHLLGVALFQRGDRAAGIIHMKHALAARPDDMATAGNLAQALVDSGSPEEAVPLLRRIVETAPLDAAASRRLAIALSLAGRNDEALVAFDRTIKVGGETDTVMVAKARALGRAGRVAEAIDLLSGHLVRNGVRAEPLVFLAGMLADGGFLEEAAALYGRATALRPQDMALRQSQVSLLRRSGDLDAAFAAGLEALALAPQDPALHVTVGHVLTEAGHLVEALRHYTEAFTLDPAAVDALSSAAWAAMRLDRAELAGSLAARAIDTDPKHADAHLVMATLASELGAPGEAIRMLEAAIASGIENAQLFYKYADTIIAERQRLPEGLTALEKALELEPGHYSAWLRARDAARHLVRHDTLDRLGRHPGFTDEQRRRYAPAPFLAISESDDPAEHLAHARRFWTKTRLDPAQIFAGGARPDHPPPPATDERIVVGYLSSDFHEHATAYLLAELFELHDRRRFSVHAYCYSPAGKGPMRERIRRAADHFIEVRNLSNGDMAKAIARDGVHVLVDLKGWTAGSRTPVVGLRPAPLQVSWLGYPGSTGGDALDYFIADPVVCPPGSDEGFTEKLVRLPGSYQINDRRRRIDPIRPERADFGLPREAFVYASFNQPYKMTPDLVASYARVLDATPGSVLWLFSNSDEATRNLRGVFAARGIAPERIIPSPALDNPKHLARLPLADLCLDSFPVGSHTTASDALWAGVPVLTRPGRAFPSRVAASLLRAVGLSELIMPDEAAFEAEAAALAGDPTRLARMRRHLVDGRDRLELFDTPRFVAGLEAAYVTMVDRWRRGLPAAAFDVERQL</sequence>
<feature type="domain" description="O-GlcNAc transferase C-terminal" evidence="9">
    <location>
        <begin position="636"/>
        <end position="819"/>
    </location>
</feature>
<dbReference type="Pfam" id="PF13432">
    <property type="entry name" value="TPR_16"/>
    <property type="match status" value="4"/>
</dbReference>
<dbReference type="EC" id="2.4.1.255" evidence="3"/>
<dbReference type="SUPFAM" id="SSF48452">
    <property type="entry name" value="TPR-like"/>
    <property type="match status" value="2"/>
</dbReference>
<comment type="caution">
    <text evidence="10">The sequence shown here is derived from an EMBL/GenBank/DDBJ whole genome shotgun (WGS) entry which is preliminary data.</text>
</comment>
<dbReference type="GO" id="GO:0097363">
    <property type="term" value="F:protein O-acetylglucosaminyltransferase activity"/>
    <property type="evidence" value="ECO:0007669"/>
    <property type="project" value="UniProtKB-EC"/>
</dbReference>
<evidence type="ECO:0000256" key="4">
    <source>
        <dbReference type="ARBA" id="ARBA00022676"/>
    </source>
</evidence>
<evidence type="ECO:0000259" key="9">
    <source>
        <dbReference type="Pfam" id="PF13844"/>
    </source>
</evidence>
<name>A0A1E3H1G7_9HYPH</name>
<keyword evidence="11" id="KW-1185">Reference proteome</keyword>
<dbReference type="AlphaFoldDB" id="A0A1E3H1G7"/>
<dbReference type="PROSITE" id="PS50005">
    <property type="entry name" value="TPR"/>
    <property type="match status" value="1"/>
</dbReference>
<protein>
    <recommendedName>
        <fullName evidence="3">protein O-GlcNAc transferase</fullName>
        <ecNumber evidence="3">2.4.1.255</ecNumber>
    </recommendedName>
</protein>
<dbReference type="InterPro" id="IPR019734">
    <property type="entry name" value="TPR_rpt"/>
</dbReference>
<evidence type="ECO:0000256" key="1">
    <source>
        <dbReference type="ARBA" id="ARBA00004922"/>
    </source>
</evidence>
<accession>A0A1E3H1G7</accession>
<keyword evidence="6" id="KW-0677">Repeat</keyword>
<comment type="similarity">
    <text evidence="2">Belongs to the glycosyltransferase 41 family. O-GlcNAc transferase subfamily.</text>
</comment>
<evidence type="ECO:0000256" key="2">
    <source>
        <dbReference type="ARBA" id="ARBA00005386"/>
    </source>
</evidence>
<dbReference type="PANTHER" id="PTHR44998">
    <property type="match status" value="1"/>
</dbReference>
<evidence type="ECO:0000256" key="3">
    <source>
        <dbReference type="ARBA" id="ARBA00011970"/>
    </source>
</evidence>
<keyword evidence="5" id="KW-0808">Transferase</keyword>
<feature type="repeat" description="TPR" evidence="8">
    <location>
        <begin position="248"/>
        <end position="281"/>
    </location>
</feature>
<dbReference type="PATRIC" id="fig|1439726.3.peg.2652"/>
<evidence type="ECO:0000256" key="7">
    <source>
        <dbReference type="ARBA" id="ARBA00022803"/>
    </source>
</evidence>
<dbReference type="InterPro" id="IPR011990">
    <property type="entry name" value="TPR-like_helical_dom_sf"/>
</dbReference>
<dbReference type="InterPro" id="IPR029489">
    <property type="entry name" value="OGT/SEC/SPY_C"/>
</dbReference>
<dbReference type="RefSeq" id="WP_069307114.1">
    <property type="nucleotide sequence ID" value="NZ_MCRJ01000060.1"/>
</dbReference>
<dbReference type="Gene3D" id="1.25.40.10">
    <property type="entry name" value="Tetratricopeptide repeat domain"/>
    <property type="match status" value="2"/>
</dbReference>
<organism evidence="10 11">
    <name type="scientific">Methylobrevis pamukkalensis</name>
    <dbReference type="NCBI Taxonomy" id="1439726"/>
    <lineage>
        <taxon>Bacteria</taxon>
        <taxon>Pseudomonadati</taxon>
        <taxon>Pseudomonadota</taxon>
        <taxon>Alphaproteobacteria</taxon>
        <taxon>Hyphomicrobiales</taxon>
        <taxon>Pleomorphomonadaceae</taxon>
        <taxon>Methylobrevis</taxon>
    </lineage>
</organism>
<feature type="domain" description="O-GlcNAc transferase C-terminal" evidence="9">
    <location>
        <begin position="470"/>
        <end position="628"/>
    </location>
</feature>
<gene>
    <name evidence="10" type="ORF">A6302_02522</name>
</gene>
<dbReference type="Proteomes" id="UP000094622">
    <property type="component" value="Unassembled WGS sequence"/>
</dbReference>
<comment type="pathway">
    <text evidence="1">Protein modification; protein glycosylation.</text>
</comment>
<evidence type="ECO:0000313" key="10">
    <source>
        <dbReference type="EMBL" id="ODN70142.1"/>
    </source>
</evidence>
<dbReference type="SUPFAM" id="SSF53756">
    <property type="entry name" value="UDP-Glycosyltransferase/glycogen phosphorylase"/>
    <property type="match status" value="1"/>
</dbReference>